<gene>
    <name evidence="1" type="ORF">NCTC11661_01231</name>
</gene>
<evidence type="ECO:0000313" key="2">
    <source>
        <dbReference type="Proteomes" id="UP000255515"/>
    </source>
</evidence>
<name>A0A376C186_9FLAO</name>
<dbReference type="AlphaFoldDB" id="A0A376C186"/>
<organism evidence="1 2">
    <name type="scientific">Bergeyella zoohelcum</name>
    <dbReference type="NCBI Taxonomy" id="1015"/>
    <lineage>
        <taxon>Bacteria</taxon>
        <taxon>Pseudomonadati</taxon>
        <taxon>Bacteroidota</taxon>
        <taxon>Flavobacteriia</taxon>
        <taxon>Flavobacteriales</taxon>
        <taxon>Weeksellaceae</taxon>
        <taxon>Bergeyella</taxon>
    </lineage>
</organism>
<dbReference type="EMBL" id="UFTJ01000002">
    <property type="protein sequence ID" value="SSZ55832.1"/>
    <property type="molecule type" value="Genomic_DNA"/>
</dbReference>
<proteinExistence type="predicted"/>
<accession>A0A376C186</accession>
<dbReference type="Proteomes" id="UP000255515">
    <property type="component" value="Unassembled WGS sequence"/>
</dbReference>
<protein>
    <submittedName>
        <fullName evidence="1">Uncharacterized protein</fullName>
    </submittedName>
</protein>
<evidence type="ECO:0000313" key="1">
    <source>
        <dbReference type="EMBL" id="SSZ55832.1"/>
    </source>
</evidence>
<reference evidence="1 2" key="1">
    <citation type="submission" date="2018-06" db="EMBL/GenBank/DDBJ databases">
        <authorList>
            <consortium name="Pathogen Informatics"/>
            <person name="Doyle S."/>
        </authorList>
    </citation>
    <scope>NUCLEOTIDE SEQUENCE [LARGE SCALE GENOMIC DNA]</scope>
    <source>
        <strain evidence="1 2">NCTC11661</strain>
    </source>
</reference>
<sequence length="125" mass="14533">MVVSKRFKTERKLSLETFARTVHPPFFLYSDDFFRKWGFESLKLCSFSSFFLTFGDDFNQNLPFLSLFFIKRQDVFPSSDFASDCRQWLPKYVACVPCPSLLNASDPHQTIAFDSQKYALLPNAS</sequence>